<organism evidence="1 2">
    <name type="scientific">Microcella humidisoli</name>
    <dbReference type="NCBI Taxonomy" id="2963406"/>
    <lineage>
        <taxon>Bacteria</taxon>
        <taxon>Bacillati</taxon>
        <taxon>Actinomycetota</taxon>
        <taxon>Actinomycetes</taxon>
        <taxon>Micrococcales</taxon>
        <taxon>Microbacteriaceae</taxon>
        <taxon>Microcella</taxon>
    </lineage>
</organism>
<name>A0ABY5FUV7_9MICO</name>
<reference evidence="1" key="1">
    <citation type="submission" date="2022-07" db="EMBL/GenBank/DDBJ databases">
        <title>Taxonomic analysis of Microcella humidisoli nov. sp., isolated from riverside soil.</title>
        <authorList>
            <person name="Molina K.M."/>
            <person name="Kim S.B."/>
        </authorList>
    </citation>
    <scope>NUCLEOTIDE SEQUENCE</scope>
    <source>
        <strain evidence="1">MMS21-STM10</strain>
    </source>
</reference>
<evidence type="ECO:0000313" key="1">
    <source>
        <dbReference type="EMBL" id="UTT61924.1"/>
    </source>
</evidence>
<sequence>MNDEFQQTYASVVQYVSDRLRVIEPIRLATPFAEPPESVEHSLVELPRESLLSIANDSDFVVGVYCAVVNRLPYDDELEGHTNNIRTMAMSRADLIQRLALAVRYQSRGVRINVVA</sequence>
<gene>
    <name evidence="1" type="ORF">NNL39_09600</name>
</gene>
<proteinExistence type="predicted"/>
<accession>A0ABY5FUV7</accession>
<dbReference type="RefSeq" id="WP_255159065.1">
    <property type="nucleotide sequence ID" value="NZ_CP101497.1"/>
</dbReference>
<dbReference type="EMBL" id="CP101497">
    <property type="protein sequence ID" value="UTT61924.1"/>
    <property type="molecule type" value="Genomic_DNA"/>
</dbReference>
<dbReference type="Proteomes" id="UP001060039">
    <property type="component" value="Chromosome"/>
</dbReference>
<protein>
    <submittedName>
        <fullName evidence="1">Uncharacterized protein</fullName>
    </submittedName>
</protein>
<evidence type="ECO:0000313" key="2">
    <source>
        <dbReference type="Proteomes" id="UP001060039"/>
    </source>
</evidence>
<keyword evidence="2" id="KW-1185">Reference proteome</keyword>